<evidence type="ECO:0000313" key="1">
    <source>
        <dbReference type="EMBL" id="RRT59772.1"/>
    </source>
</evidence>
<sequence length="122" mass="13047">MSPSSPVRSLARGYGLHDRQRTVAVCATASLARVCPHLLVQPSTHAWSSLDVAFTRARPPQDAASVARSYGQPLVADPRAVAAVAFSCYGAYTLPQADLAESNEIAAYGVQQSSRNKILHRL</sequence>
<accession>A0A426Z723</accession>
<proteinExistence type="predicted"/>
<protein>
    <submittedName>
        <fullName evidence="1">Uncharacterized protein</fullName>
    </submittedName>
</protein>
<dbReference type="AlphaFoldDB" id="A0A426Z723"/>
<evidence type="ECO:0000313" key="2">
    <source>
        <dbReference type="Proteomes" id="UP000287651"/>
    </source>
</evidence>
<dbReference type="EMBL" id="AMZH03008076">
    <property type="protein sequence ID" value="RRT59772.1"/>
    <property type="molecule type" value="Genomic_DNA"/>
</dbReference>
<name>A0A426Z723_ENSVE</name>
<gene>
    <name evidence="1" type="ORF">B296_00041546</name>
</gene>
<organism evidence="1 2">
    <name type="scientific">Ensete ventricosum</name>
    <name type="common">Abyssinian banana</name>
    <name type="synonym">Musa ensete</name>
    <dbReference type="NCBI Taxonomy" id="4639"/>
    <lineage>
        <taxon>Eukaryota</taxon>
        <taxon>Viridiplantae</taxon>
        <taxon>Streptophyta</taxon>
        <taxon>Embryophyta</taxon>
        <taxon>Tracheophyta</taxon>
        <taxon>Spermatophyta</taxon>
        <taxon>Magnoliopsida</taxon>
        <taxon>Liliopsida</taxon>
        <taxon>Zingiberales</taxon>
        <taxon>Musaceae</taxon>
        <taxon>Ensete</taxon>
    </lineage>
</organism>
<comment type="caution">
    <text evidence="1">The sequence shown here is derived from an EMBL/GenBank/DDBJ whole genome shotgun (WGS) entry which is preliminary data.</text>
</comment>
<reference evidence="1 2" key="1">
    <citation type="journal article" date="2014" name="Agronomy (Basel)">
        <title>A Draft Genome Sequence for Ensete ventricosum, the Drought-Tolerant Tree Against Hunger.</title>
        <authorList>
            <person name="Harrison J."/>
            <person name="Moore K.A."/>
            <person name="Paszkiewicz K."/>
            <person name="Jones T."/>
            <person name="Grant M."/>
            <person name="Ambacheew D."/>
            <person name="Muzemil S."/>
            <person name="Studholme D.J."/>
        </authorList>
    </citation>
    <scope>NUCLEOTIDE SEQUENCE [LARGE SCALE GENOMIC DNA]</scope>
</reference>
<dbReference type="Proteomes" id="UP000287651">
    <property type="component" value="Unassembled WGS sequence"/>
</dbReference>